<dbReference type="RefSeq" id="WP_000040173.1">
    <property type="nucleotide sequence ID" value="NC_011775.1"/>
</dbReference>
<reference evidence="1 2" key="1">
    <citation type="submission" date="2008-10" db="EMBL/GenBank/DDBJ databases">
        <title>Genome sequence of Bacillus cereus G9842.</title>
        <authorList>
            <person name="Dodson R.J."/>
            <person name="Durkin A.S."/>
            <person name="Rosovitz M.J."/>
            <person name="Rasko D.A."/>
            <person name="Hoffmaster A."/>
            <person name="Ravel J."/>
            <person name="Sutton G."/>
        </authorList>
    </citation>
    <scope>NUCLEOTIDE SEQUENCE [LARGE SCALE GENOMIC DNA]</scope>
    <source>
        <strain evidence="1 2">G9842</strain>
        <plasmid evidence="1 2">pG9842_209</plasmid>
    </source>
</reference>
<dbReference type="HOGENOM" id="CLU_1912772_0_0_9"/>
<accession>B7IZB9</accession>
<dbReference type="KEGG" id="bcg:BCG9842_0096"/>
<evidence type="ECO:0000313" key="2">
    <source>
        <dbReference type="Proteomes" id="UP000006744"/>
    </source>
</evidence>
<gene>
    <name evidence="1" type="ordered locus">BCG9842_0096</name>
</gene>
<proteinExistence type="predicted"/>
<dbReference type="EMBL" id="CP001187">
    <property type="protein sequence ID" value="ACK98535.1"/>
    <property type="molecule type" value="Genomic_DNA"/>
</dbReference>
<evidence type="ECO:0000313" key="1">
    <source>
        <dbReference type="EMBL" id="ACK98535.1"/>
    </source>
</evidence>
<protein>
    <submittedName>
        <fullName evidence="1">Uncharacterized protein</fullName>
    </submittedName>
</protein>
<geneLocation type="plasmid" evidence="1 2">
    <name>pG9842_209</name>
</geneLocation>
<dbReference type="Proteomes" id="UP000006744">
    <property type="component" value="Plasmid pG9842_209"/>
</dbReference>
<dbReference type="AlphaFoldDB" id="B7IZB9"/>
<organism evidence="1 2">
    <name type="scientific">Bacillus cereus (strain G9842)</name>
    <dbReference type="NCBI Taxonomy" id="405531"/>
    <lineage>
        <taxon>Bacteria</taxon>
        <taxon>Bacillati</taxon>
        <taxon>Bacillota</taxon>
        <taxon>Bacilli</taxon>
        <taxon>Bacillales</taxon>
        <taxon>Bacillaceae</taxon>
        <taxon>Bacillus</taxon>
        <taxon>Bacillus cereus group</taxon>
    </lineage>
</organism>
<name>B7IZB9_BACC2</name>
<keyword evidence="1" id="KW-0614">Plasmid</keyword>
<sequence>MSKLKEIITTQKAMKHLSRKLQGHRHMLNISKDDDKNIENIKREISTIASVLIKQGVGIKNETPEILVLKFIEVRLDYVANELRKGTTKTFFYLEAGILKPLTNYKVFDKEIMDNPDKVKCYEQLEEFENEV</sequence>